<dbReference type="AlphaFoldDB" id="A0A1N7NEZ8"/>
<dbReference type="STRING" id="477680.SAMN05421788_102386"/>
<keyword evidence="2" id="KW-1185">Reference proteome</keyword>
<gene>
    <name evidence="1" type="ORF">SAMN05421788_102386</name>
</gene>
<dbReference type="Proteomes" id="UP000186917">
    <property type="component" value="Unassembled WGS sequence"/>
</dbReference>
<dbReference type="OrthoDB" id="678434at2"/>
<evidence type="ECO:0000313" key="1">
    <source>
        <dbReference type="EMBL" id="SIS96841.1"/>
    </source>
</evidence>
<organism evidence="1 2">
    <name type="scientific">Filimonas lacunae</name>
    <dbReference type="NCBI Taxonomy" id="477680"/>
    <lineage>
        <taxon>Bacteria</taxon>
        <taxon>Pseudomonadati</taxon>
        <taxon>Bacteroidota</taxon>
        <taxon>Chitinophagia</taxon>
        <taxon>Chitinophagales</taxon>
        <taxon>Chitinophagaceae</taxon>
        <taxon>Filimonas</taxon>
    </lineage>
</organism>
<name>A0A1N7NEZ8_9BACT</name>
<proteinExistence type="predicted"/>
<reference evidence="2" key="1">
    <citation type="submission" date="2017-01" db="EMBL/GenBank/DDBJ databases">
        <authorList>
            <person name="Varghese N."/>
            <person name="Submissions S."/>
        </authorList>
    </citation>
    <scope>NUCLEOTIDE SEQUENCE [LARGE SCALE GENOMIC DNA]</scope>
    <source>
        <strain evidence="2">DSM 21054</strain>
    </source>
</reference>
<dbReference type="RefSeq" id="WP_076378098.1">
    <property type="nucleotide sequence ID" value="NZ_AP017422.1"/>
</dbReference>
<accession>A0A1N7NEZ8</accession>
<protein>
    <submittedName>
        <fullName evidence="1">Uncharacterized protein</fullName>
    </submittedName>
</protein>
<sequence length="255" mass="29301">MDLLNATLDHKTLLKNVEYHCWNFKRNHEIEVSITFATCLDQQLTRYFELHTGIKVNKLIELNLPMRAPEGYPPMLTFTPGEVSRYNANIYISHNWNPVMVAWKSASGRIYAMEDTDIDCVDIEFWLEGMDPLLYHQQLHPKEELPFRLKNPGYELVIHRLHMDMEMTIWLKDNTRADDLLQGIYDVVAAFNVKSEKKGGDDGVVHSVRGKVQENRLILEIDTGSAGPVFLKALLKYLSKSNGVTKVEIGENPEV</sequence>
<dbReference type="EMBL" id="FTOR01000002">
    <property type="protein sequence ID" value="SIS96841.1"/>
    <property type="molecule type" value="Genomic_DNA"/>
</dbReference>
<evidence type="ECO:0000313" key="2">
    <source>
        <dbReference type="Proteomes" id="UP000186917"/>
    </source>
</evidence>